<evidence type="ECO:0000256" key="4">
    <source>
        <dbReference type="ARBA" id="ARBA00022694"/>
    </source>
</evidence>
<evidence type="ECO:0000256" key="3">
    <source>
        <dbReference type="ARBA" id="ARBA00022598"/>
    </source>
</evidence>
<dbReference type="InterPro" id="IPR012094">
    <property type="entry name" value="tRNA_Ile_lys_synt"/>
</dbReference>
<dbReference type="SUPFAM" id="SSF52402">
    <property type="entry name" value="Adenine nucleotide alpha hydrolases-like"/>
    <property type="match status" value="1"/>
</dbReference>
<keyword evidence="11" id="KW-1185">Reference proteome</keyword>
<evidence type="ECO:0000256" key="1">
    <source>
        <dbReference type="ARBA" id="ARBA00004496"/>
    </source>
</evidence>
<accession>A0A892ZJU4</accession>
<dbReference type="SMART" id="SM00977">
    <property type="entry name" value="TilS_C"/>
    <property type="match status" value="1"/>
</dbReference>
<dbReference type="Proteomes" id="UP000653156">
    <property type="component" value="Chromosome"/>
</dbReference>
<dbReference type="GO" id="GO:0032267">
    <property type="term" value="F:tRNA(Ile)-lysidine synthase activity"/>
    <property type="evidence" value="ECO:0007669"/>
    <property type="project" value="UniProtKB-EC"/>
</dbReference>
<gene>
    <name evidence="8 10" type="primary">tilS</name>
    <name evidence="10" type="ORF">JQU52_07515</name>
</gene>
<dbReference type="NCBIfam" id="TIGR02433">
    <property type="entry name" value="lysidine_TilS_C"/>
    <property type="match status" value="1"/>
</dbReference>
<dbReference type="PANTHER" id="PTHR43033">
    <property type="entry name" value="TRNA(ILE)-LYSIDINE SYNTHASE-RELATED"/>
    <property type="match status" value="1"/>
</dbReference>
<feature type="binding site" evidence="8">
    <location>
        <begin position="36"/>
        <end position="41"/>
    </location>
    <ligand>
        <name>ATP</name>
        <dbReference type="ChEBI" id="CHEBI:30616"/>
    </ligand>
</feature>
<keyword evidence="6 8" id="KW-0067">ATP-binding</keyword>
<evidence type="ECO:0000256" key="7">
    <source>
        <dbReference type="ARBA" id="ARBA00048539"/>
    </source>
</evidence>
<dbReference type="SUPFAM" id="SSF56037">
    <property type="entry name" value="PheT/TilS domain"/>
    <property type="match status" value="1"/>
</dbReference>
<keyword evidence="5 8" id="KW-0547">Nucleotide-binding</keyword>
<dbReference type="PANTHER" id="PTHR43033:SF1">
    <property type="entry name" value="TRNA(ILE)-LYSIDINE SYNTHASE-RELATED"/>
    <property type="match status" value="1"/>
</dbReference>
<evidence type="ECO:0000256" key="8">
    <source>
        <dbReference type="HAMAP-Rule" id="MF_01161"/>
    </source>
</evidence>
<keyword evidence="4 8" id="KW-0819">tRNA processing</keyword>
<evidence type="ECO:0000256" key="5">
    <source>
        <dbReference type="ARBA" id="ARBA00022741"/>
    </source>
</evidence>
<dbReference type="GO" id="GO:0006400">
    <property type="term" value="P:tRNA modification"/>
    <property type="evidence" value="ECO:0007669"/>
    <property type="project" value="UniProtKB-UniRule"/>
</dbReference>
<dbReference type="InterPro" id="IPR011063">
    <property type="entry name" value="TilS/TtcA_N"/>
</dbReference>
<dbReference type="EMBL" id="CP069798">
    <property type="protein sequence ID" value="QRQ83192.1"/>
    <property type="molecule type" value="Genomic_DNA"/>
</dbReference>
<organism evidence="10 11">
    <name type="scientific">Paralysiella testudinis</name>
    <dbReference type="NCBI Taxonomy" id="2809020"/>
    <lineage>
        <taxon>Bacteria</taxon>
        <taxon>Pseudomonadati</taxon>
        <taxon>Pseudomonadota</taxon>
        <taxon>Betaproteobacteria</taxon>
        <taxon>Neisseriales</taxon>
        <taxon>Neisseriaceae</taxon>
        <taxon>Paralysiella</taxon>
    </lineage>
</organism>
<dbReference type="Pfam" id="PF11734">
    <property type="entry name" value="TilS_C"/>
    <property type="match status" value="1"/>
</dbReference>
<dbReference type="GO" id="GO:0005524">
    <property type="term" value="F:ATP binding"/>
    <property type="evidence" value="ECO:0007669"/>
    <property type="project" value="UniProtKB-UniRule"/>
</dbReference>
<dbReference type="EC" id="6.3.4.19" evidence="8"/>
<evidence type="ECO:0000256" key="6">
    <source>
        <dbReference type="ARBA" id="ARBA00022840"/>
    </source>
</evidence>
<dbReference type="Gene3D" id="3.40.50.620">
    <property type="entry name" value="HUPs"/>
    <property type="match status" value="1"/>
</dbReference>
<evidence type="ECO:0000256" key="2">
    <source>
        <dbReference type="ARBA" id="ARBA00022490"/>
    </source>
</evidence>
<comment type="function">
    <text evidence="8">Ligates lysine onto the cytidine present at position 34 of the AUA codon-specific tRNA(Ile) that contains the anticodon CAU, in an ATP-dependent manner. Cytidine is converted to lysidine, thus changing the amino acid specificity of the tRNA from methionine to isoleucine.</text>
</comment>
<protein>
    <recommendedName>
        <fullName evidence="8">tRNA(Ile)-lysidine synthase</fullName>
        <ecNumber evidence="8">6.3.4.19</ecNumber>
    </recommendedName>
    <alternativeName>
        <fullName evidence="8">tRNA(Ile)-2-lysyl-cytidine synthase</fullName>
    </alternativeName>
    <alternativeName>
        <fullName evidence="8">tRNA(Ile)-lysidine synthetase</fullName>
    </alternativeName>
</protein>
<name>A0A892ZJU4_9NEIS</name>
<dbReference type="CDD" id="cd01992">
    <property type="entry name" value="TilS_N"/>
    <property type="match status" value="1"/>
</dbReference>
<sequence length="446" mass="49438">MANSTSNKPAPDLAAALRQQWSALMADRCVLEVALSGGLDSVVLLHVLQRLQSELPITVRAVHVHHGLQAAADEWVVFCQNLCAQWQIPLRVEKVAVSRNGQGIEGAARTARYAAFARSEAAALVLAHHQDDQTETFMLAALRGGGLRALAAMPPLRRLDADKVLWRPLLPFSRAQLQQYAAAWQLPYVEDGSNHDTSLLRNWLRQQGLPPWQARLPHLAAQIGSSIGQLQDALALQDEVCAQDWQQVCAGGVFDVQHWRRLSPQRQQLQLHYFARQHDLGVPSRSSIAAFAAQLRLPEITQAQWPLPQGAAVLHRHILWPQRADIQQQWPWLAQLPCCVAVGDKPARIPLHWQTHALGLPAAMGPLWLRQVQAHDTLLLKVGRKNVKKMLQEQKIAPFMRTIWPILADEHQRCVAVSGVAVAVDVGVAGGLLPWMAGLPNTNIKF</sequence>
<dbReference type="InterPro" id="IPR014729">
    <property type="entry name" value="Rossmann-like_a/b/a_fold"/>
</dbReference>
<comment type="catalytic activity">
    <reaction evidence="7 8">
        <text>cytidine(34) in tRNA(Ile2) + L-lysine + ATP = lysidine(34) in tRNA(Ile2) + AMP + diphosphate + H(+)</text>
        <dbReference type="Rhea" id="RHEA:43744"/>
        <dbReference type="Rhea" id="RHEA-COMP:10625"/>
        <dbReference type="Rhea" id="RHEA-COMP:10670"/>
        <dbReference type="ChEBI" id="CHEBI:15378"/>
        <dbReference type="ChEBI" id="CHEBI:30616"/>
        <dbReference type="ChEBI" id="CHEBI:32551"/>
        <dbReference type="ChEBI" id="CHEBI:33019"/>
        <dbReference type="ChEBI" id="CHEBI:82748"/>
        <dbReference type="ChEBI" id="CHEBI:83665"/>
        <dbReference type="ChEBI" id="CHEBI:456215"/>
        <dbReference type="EC" id="6.3.4.19"/>
    </reaction>
</comment>
<dbReference type="InterPro" id="IPR012795">
    <property type="entry name" value="tRNA_Ile_lys_synt_N"/>
</dbReference>
<comment type="similarity">
    <text evidence="8">Belongs to the tRNA(Ile)-lysidine synthase family.</text>
</comment>
<dbReference type="HAMAP" id="MF_01161">
    <property type="entry name" value="tRNA_Ile_lys_synt"/>
    <property type="match status" value="1"/>
</dbReference>
<evidence type="ECO:0000259" key="9">
    <source>
        <dbReference type="SMART" id="SM00977"/>
    </source>
</evidence>
<dbReference type="GO" id="GO:0005737">
    <property type="term" value="C:cytoplasm"/>
    <property type="evidence" value="ECO:0007669"/>
    <property type="project" value="UniProtKB-SubCell"/>
</dbReference>
<proteinExistence type="inferred from homology"/>
<keyword evidence="2 8" id="KW-0963">Cytoplasm</keyword>
<comment type="subcellular location">
    <subcellularLocation>
        <location evidence="1 8">Cytoplasm</location>
    </subcellularLocation>
</comment>
<comment type="domain">
    <text evidence="8">The N-terminal region contains the highly conserved SGGXDS motif, predicted to be a P-loop motif involved in ATP binding.</text>
</comment>
<evidence type="ECO:0000313" key="11">
    <source>
        <dbReference type="Proteomes" id="UP000653156"/>
    </source>
</evidence>
<dbReference type="RefSeq" id="WP_230340486.1">
    <property type="nucleotide sequence ID" value="NZ_CP069798.1"/>
</dbReference>
<evidence type="ECO:0000313" key="10">
    <source>
        <dbReference type="EMBL" id="QRQ83192.1"/>
    </source>
</evidence>
<dbReference type="Pfam" id="PF01171">
    <property type="entry name" value="ATP_bind_3"/>
    <property type="match status" value="1"/>
</dbReference>
<dbReference type="KEGG" id="ptes:JQU52_07515"/>
<dbReference type="NCBIfam" id="TIGR02432">
    <property type="entry name" value="lysidine_TilS_N"/>
    <property type="match status" value="1"/>
</dbReference>
<keyword evidence="3 8" id="KW-0436">Ligase</keyword>
<dbReference type="AlphaFoldDB" id="A0A892ZJU4"/>
<reference evidence="10" key="1">
    <citation type="submission" date="2021-02" db="EMBL/GenBank/DDBJ databases">
        <title>Neisseriaceae sp. 26B isolated from the cloaca of a Common Toad-headed Turtle (Mesoclemmys nasuta).</title>
        <authorList>
            <person name="Spergser J."/>
            <person name="Busse H.-J."/>
        </authorList>
    </citation>
    <scope>NUCLEOTIDE SEQUENCE</scope>
    <source>
        <strain evidence="10">26B</strain>
    </source>
</reference>
<dbReference type="InterPro" id="IPR012796">
    <property type="entry name" value="Lysidine-tRNA-synth_C"/>
</dbReference>
<feature type="domain" description="Lysidine-tRNA(Ile) synthetase C-terminal" evidence="9">
    <location>
        <begin position="367"/>
        <end position="435"/>
    </location>
</feature>